<dbReference type="InterPro" id="IPR006094">
    <property type="entry name" value="Oxid_FAD_bind_N"/>
</dbReference>
<dbReference type="HAMAP" id="MF_00037">
    <property type="entry name" value="MurB"/>
    <property type="match status" value="1"/>
</dbReference>
<keyword evidence="11 19" id="KW-0521">NADP</keyword>
<dbReference type="Pfam" id="PF02873">
    <property type="entry name" value="MurB_C"/>
    <property type="match status" value="1"/>
</dbReference>
<feature type="active site" evidence="19">
    <location>
        <position position="165"/>
    </location>
</feature>
<evidence type="ECO:0000256" key="4">
    <source>
        <dbReference type="ARBA" id="ARBA00004752"/>
    </source>
</evidence>
<comment type="subcellular location">
    <subcellularLocation>
        <location evidence="3 19">Cytoplasm</location>
    </subcellularLocation>
</comment>
<dbReference type="OrthoDB" id="9804753at2"/>
<evidence type="ECO:0000256" key="16">
    <source>
        <dbReference type="ARBA" id="ARBA00023316"/>
    </source>
</evidence>
<evidence type="ECO:0000256" key="1">
    <source>
        <dbReference type="ARBA" id="ARBA00001974"/>
    </source>
</evidence>
<dbReference type="InterPro" id="IPR003170">
    <property type="entry name" value="MurB"/>
</dbReference>
<dbReference type="RefSeq" id="WP_091909464.1">
    <property type="nucleotide sequence ID" value="NZ_FNLO01000008.1"/>
</dbReference>
<keyword evidence="13 19" id="KW-0573">Peptidoglycan synthesis</keyword>
<dbReference type="SUPFAM" id="SSF56176">
    <property type="entry name" value="FAD-binding/transporter-associated domain-like"/>
    <property type="match status" value="1"/>
</dbReference>
<comment type="cofactor">
    <cofactor evidence="1 19">
        <name>FAD</name>
        <dbReference type="ChEBI" id="CHEBI:57692"/>
    </cofactor>
</comment>
<evidence type="ECO:0000256" key="10">
    <source>
        <dbReference type="ARBA" id="ARBA00022827"/>
    </source>
</evidence>
<name>A0A1H2PSA5_9BURK</name>
<dbReference type="GO" id="GO:0005829">
    <property type="term" value="C:cytosol"/>
    <property type="evidence" value="ECO:0007669"/>
    <property type="project" value="TreeGrafter"/>
</dbReference>
<dbReference type="InterPro" id="IPR016166">
    <property type="entry name" value="FAD-bd_PCMH"/>
</dbReference>
<evidence type="ECO:0000256" key="15">
    <source>
        <dbReference type="ARBA" id="ARBA00023306"/>
    </source>
</evidence>
<dbReference type="InterPro" id="IPR016167">
    <property type="entry name" value="FAD-bd_PCMH_sub1"/>
</dbReference>
<dbReference type="PROSITE" id="PS51387">
    <property type="entry name" value="FAD_PCMH"/>
    <property type="match status" value="1"/>
</dbReference>
<keyword evidence="10 19" id="KW-0274">FAD</keyword>
<feature type="domain" description="FAD-binding PCMH-type" evidence="20">
    <location>
        <begin position="18"/>
        <end position="189"/>
    </location>
</feature>
<keyword evidence="8 19" id="KW-0132">Cell division</keyword>
<evidence type="ECO:0000256" key="9">
    <source>
        <dbReference type="ARBA" id="ARBA00022630"/>
    </source>
</evidence>
<evidence type="ECO:0000256" key="19">
    <source>
        <dbReference type="HAMAP-Rule" id="MF_00037"/>
    </source>
</evidence>
<dbReference type="Gene3D" id="3.30.43.10">
    <property type="entry name" value="Uridine Diphospho-n-acetylenolpyruvylglucosamine Reductase, domain 2"/>
    <property type="match status" value="1"/>
</dbReference>
<dbReference type="GO" id="GO:0071949">
    <property type="term" value="F:FAD binding"/>
    <property type="evidence" value="ECO:0007669"/>
    <property type="project" value="InterPro"/>
</dbReference>
<evidence type="ECO:0000313" key="21">
    <source>
        <dbReference type="EMBL" id="SDV49435.1"/>
    </source>
</evidence>
<dbReference type="PANTHER" id="PTHR21071:SF4">
    <property type="entry name" value="UDP-N-ACETYLENOLPYRUVOYLGLUCOSAMINE REDUCTASE"/>
    <property type="match status" value="1"/>
</dbReference>
<comment type="pathway">
    <text evidence="4 19">Cell wall biogenesis; peptidoglycan biosynthesis.</text>
</comment>
<evidence type="ECO:0000256" key="2">
    <source>
        <dbReference type="ARBA" id="ARBA00003921"/>
    </source>
</evidence>
<dbReference type="GO" id="GO:0071555">
    <property type="term" value="P:cell wall organization"/>
    <property type="evidence" value="ECO:0007669"/>
    <property type="project" value="UniProtKB-KW"/>
</dbReference>
<evidence type="ECO:0000259" key="20">
    <source>
        <dbReference type="PROSITE" id="PS51387"/>
    </source>
</evidence>
<dbReference type="NCBIfam" id="NF010478">
    <property type="entry name" value="PRK13903.1"/>
    <property type="match status" value="1"/>
</dbReference>
<keyword evidence="9 19" id="KW-0285">Flavoprotein</keyword>
<reference evidence="22" key="1">
    <citation type="submission" date="2016-09" db="EMBL/GenBank/DDBJ databases">
        <authorList>
            <person name="Varghese N."/>
            <person name="Submissions S."/>
        </authorList>
    </citation>
    <scope>NUCLEOTIDE SEQUENCE [LARGE SCALE GENOMIC DNA]</scope>
    <source>
        <strain evidence="22">JS23</strain>
    </source>
</reference>
<dbReference type="InterPro" id="IPR016169">
    <property type="entry name" value="FAD-bd_PCMH_sub2"/>
</dbReference>
<dbReference type="SUPFAM" id="SSF56194">
    <property type="entry name" value="Uridine diphospho-N-Acetylenolpyruvylglucosamine reductase, MurB, C-terminal domain"/>
    <property type="match status" value="1"/>
</dbReference>
<dbReference type="GO" id="GO:0008762">
    <property type="term" value="F:UDP-N-acetylmuramate dehydrogenase activity"/>
    <property type="evidence" value="ECO:0007669"/>
    <property type="project" value="UniProtKB-UniRule"/>
</dbReference>
<keyword evidence="15 19" id="KW-0131">Cell cycle</keyword>
<evidence type="ECO:0000256" key="12">
    <source>
        <dbReference type="ARBA" id="ARBA00022960"/>
    </source>
</evidence>
<evidence type="ECO:0000256" key="13">
    <source>
        <dbReference type="ARBA" id="ARBA00022984"/>
    </source>
</evidence>
<dbReference type="InterPro" id="IPR011601">
    <property type="entry name" value="MurB_C"/>
</dbReference>
<keyword evidence="7 19" id="KW-0963">Cytoplasm</keyword>
<dbReference type="NCBIfam" id="TIGR00179">
    <property type="entry name" value="murB"/>
    <property type="match status" value="1"/>
</dbReference>
<evidence type="ECO:0000256" key="14">
    <source>
        <dbReference type="ARBA" id="ARBA00023002"/>
    </source>
</evidence>
<dbReference type="NCBIfam" id="NF000755">
    <property type="entry name" value="PRK00046.1"/>
    <property type="match status" value="1"/>
</dbReference>
<dbReference type="Gene3D" id="3.90.78.10">
    <property type="entry name" value="UDP-N-acetylenolpyruvoylglucosamine reductase, C-terminal domain"/>
    <property type="match status" value="1"/>
</dbReference>
<dbReference type="InterPro" id="IPR036635">
    <property type="entry name" value="MurB_C_sf"/>
</dbReference>
<comment type="catalytic activity">
    <reaction evidence="18 19">
        <text>UDP-N-acetyl-alpha-D-muramate + NADP(+) = UDP-N-acetyl-3-O-(1-carboxyvinyl)-alpha-D-glucosamine + NADPH + H(+)</text>
        <dbReference type="Rhea" id="RHEA:12248"/>
        <dbReference type="ChEBI" id="CHEBI:15378"/>
        <dbReference type="ChEBI" id="CHEBI:57783"/>
        <dbReference type="ChEBI" id="CHEBI:58349"/>
        <dbReference type="ChEBI" id="CHEBI:68483"/>
        <dbReference type="ChEBI" id="CHEBI:70757"/>
        <dbReference type="EC" id="1.3.1.98"/>
    </reaction>
</comment>
<feature type="active site" description="Proton donor" evidence="19">
    <location>
        <position position="238"/>
    </location>
</feature>
<dbReference type="GO" id="GO:0051301">
    <property type="term" value="P:cell division"/>
    <property type="evidence" value="ECO:0007669"/>
    <property type="project" value="UniProtKB-KW"/>
</dbReference>
<dbReference type="UniPathway" id="UPA00219"/>
<keyword evidence="22" id="KW-1185">Reference proteome</keyword>
<evidence type="ECO:0000313" key="22">
    <source>
        <dbReference type="Proteomes" id="UP000243719"/>
    </source>
</evidence>
<evidence type="ECO:0000256" key="6">
    <source>
        <dbReference type="ARBA" id="ARBA00015188"/>
    </source>
</evidence>
<dbReference type="GO" id="GO:0009252">
    <property type="term" value="P:peptidoglycan biosynthetic process"/>
    <property type="evidence" value="ECO:0007669"/>
    <property type="project" value="UniProtKB-UniRule"/>
</dbReference>
<feature type="active site" evidence="19">
    <location>
        <position position="334"/>
    </location>
</feature>
<sequence>MLDLLRDYPLLAHNTFGFAVHAQCAAWLTDEAALPAMRDDARLAGLPRLLIGGGSNLVLTRDFPGVVLLNGLQGRRRVGEDADAWFVEAAAGENWHEFVAYTLDEDMPGLENLALIPGTVGAAPVQNIGAYGVEVANCLHSVRVFDVLDGSWRTLGRDDCAFGYRDSVFKRGGRDRWIITSVVFRLPKRWQARTGYGDIAARLAALGRAPRARDVFDAVCAIRRAKLPDWRETGNAGSFFKNPLVDAARHAALVASEPGLVAYPQPDGGAKLAAGWLIERCGFKGVTRGHAGVHDAQALVLVNRGGASGSEVVALAREIVEAVMTRFGVTLEIEPLVV</sequence>
<dbReference type="STRING" id="1770053.SAMN05216551_10876"/>
<dbReference type="PANTHER" id="PTHR21071">
    <property type="entry name" value="UDP-N-ACETYLENOLPYRUVOYLGLUCOSAMINE REDUCTASE"/>
    <property type="match status" value="1"/>
</dbReference>
<dbReference type="EMBL" id="FNLO01000008">
    <property type="protein sequence ID" value="SDV49435.1"/>
    <property type="molecule type" value="Genomic_DNA"/>
</dbReference>
<keyword evidence="14 19" id="KW-0560">Oxidoreductase</keyword>
<keyword evidence="16 19" id="KW-0961">Cell wall biogenesis/degradation</keyword>
<dbReference type="Gene3D" id="3.30.465.10">
    <property type="match status" value="1"/>
</dbReference>
<dbReference type="EC" id="1.3.1.98" evidence="5 19"/>
<evidence type="ECO:0000256" key="7">
    <source>
        <dbReference type="ARBA" id="ARBA00022490"/>
    </source>
</evidence>
<evidence type="ECO:0000256" key="8">
    <source>
        <dbReference type="ARBA" id="ARBA00022618"/>
    </source>
</evidence>
<dbReference type="InterPro" id="IPR036318">
    <property type="entry name" value="FAD-bd_PCMH-like_sf"/>
</dbReference>
<comment type="function">
    <text evidence="2 19">Cell wall formation.</text>
</comment>
<keyword evidence="12 19" id="KW-0133">Cell shape</keyword>
<evidence type="ECO:0000256" key="17">
    <source>
        <dbReference type="ARBA" id="ARBA00031026"/>
    </source>
</evidence>
<dbReference type="AlphaFoldDB" id="A0A1H2PSA5"/>
<evidence type="ECO:0000256" key="11">
    <source>
        <dbReference type="ARBA" id="ARBA00022857"/>
    </source>
</evidence>
<organism evidence="21 22">
    <name type="scientific">Chitinasiproducens palmae</name>
    <dbReference type="NCBI Taxonomy" id="1770053"/>
    <lineage>
        <taxon>Bacteria</taxon>
        <taxon>Pseudomonadati</taxon>
        <taxon>Pseudomonadota</taxon>
        <taxon>Betaproteobacteria</taxon>
        <taxon>Burkholderiales</taxon>
        <taxon>Burkholderiaceae</taxon>
        <taxon>Chitinasiproducens</taxon>
    </lineage>
</organism>
<evidence type="ECO:0000256" key="3">
    <source>
        <dbReference type="ARBA" id="ARBA00004496"/>
    </source>
</evidence>
<proteinExistence type="inferred from homology"/>
<dbReference type="GO" id="GO:0008360">
    <property type="term" value="P:regulation of cell shape"/>
    <property type="evidence" value="ECO:0007669"/>
    <property type="project" value="UniProtKB-KW"/>
</dbReference>
<comment type="similarity">
    <text evidence="19">Belongs to the MurB family.</text>
</comment>
<accession>A0A1H2PSA5</accession>
<protein>
    <recommendedName>
        <fullName evidence="6 19">UDP-N-acetylenolpyruvoylglucosamine reductase</fullName>
        <ecNumber evidence="5 19">1.3.1.98</ecNumber>
    </recommendedName>
    <alternativeName>
        <fullName evidence="17 19">UDP-N-acetylmuramate dehydrogenase</fullName>
    </alternativeName>
</protein>
<gene>
    <name evidence="19" type="primary">murB</name>
    <name evidence="21" type="ORF">SAMN05216551_10876</name>
</gene>
<dbReference type="Pfam" id="PF01565">
    <property type="entry name" value="FAD_binding_4"/>
    <property type="match status" value="1"/>
</dbReference>
<evidence type="ECO:0000256" key="18">
    <source>
        <dbReference type="ARBA" id="ARBA00048914"/>
    </source>
</evidence>
<evidence type="ECO:0000256" key="5">
    <source>
        <dbReference type="ARBA" id="ARBA00012518"/>
    </source>
</evidence>
<dbReference type="Proteomes" id="UP000243719">
    <property type="component" value="Unassembled WGS sequence"/>
</dbReference>